<gene>
    <name evidence="7" type="ORF">ADL15_04920</name>
</gene>
<organism evidence="7 8">
    <name type="scientific">Actinoplanes awajinensis subsp. mycoplanecinus</name>
    <dbReference type="NCBI Taxonomy" id="135947"/>
    <lineage>
        <taxon>Bacteria</taxon>
        <taxon>Bacillati</taxon>
        <taxon>Actinomycetota</taxon>
        <taxon>Actinomycetes</taxon>
        <taxon>Micromonosporales</taxon>
        <taxon>Micromonosporaceae</taxon>
        <taxon>Actinoplanes</taxon>
    </lineage>
</organism>
<feature type="transmembrane region" description="Helical" evidence="5">
    <location>
        <begin position="365"/>
        <end position="384"/>
    </location>
</feature>
<dbReference type="Pfam" id="PF07690">
    <property type="entry name" value="MFS_1"/>
    <property type="match status" value="1"/>
</dbReference>
<name>A0A0X3VAZ1_9ACTN</name>
<feature type="transmembrane region" description="Helical" evidence="5">
    <location>
        <begin position="279"/>
        <end position="297"/>
    </location>
</feature>
<feature type="transmembrane region" description="Helical" evidence="5">
    <location>
        <begin position="336"/>
        <end position="359"/>
    </location>
</feature>
<feature type="transmembrane region" description="Helical" evidence="5">
    <location>
        <begin position="145"/>
        <end position="165"/>
    </location>
</feature>
<evidence type="ECO:0000259" key="6">
    <source>
        <dbReference type="PROSITE" id="PS50850"/>
    </source>
</evidence>
<evidence type="ECO:0000256" key="1">
    <source>
        <dbReference type="ARBA" id="ARBA00004651"/>
    </source>
</evidence>
<evidence type="ECO:0000256" key="3">
    <source>
        <dbReference type="ARBA" id="ARBA00022989"/>
    </source>
</evidence>
<keyword evidence="2 5" id="KW-0812">Transmembrane</keyword>
<dbReference type="CDD" id="cd17393">
    <property type="entry name" value="MFS_MosC_like"/>
    <property type="match status" value="1"/>
</dbReference>
<feature type="transmembrane region" description="Helical" evidence="5">
    <location>
        <begin position="171"/>
        <end position="195"/>
    </location>
</feature>
<dbReference type="AlphaFoldDB" id="A0A0X3VAZ1"/>
<sequence>MPFKECAVQAARVRDPLAAVFVLFALVGAVFGSWAARVPDVSAQVGAGHSALGVALFCISAGALVSMQTAGGLCARWGAGRVSAAGAVAASVAVVLPGLAGSMGSLCVALLLFGAATGLANVAANSLGVQVQQAVGRPVMSTLHAGFSFGGLGGALVGGVASTVMPAGWHLLVVGVLGLGVSVVIAPALAGFVHGEPAPVPSRERPTASGAAPVIVVLGLIAGCTAFAEGALTDWASLHLREDLHATPMVAGAGYAVFSLAMACARLRGRSLIVRYGDTVVLTSGALLAAVGMLVGAAAPSPFLALAGFVLVGFGLANVFPLAIAKAGLLGGARGVARASSVGYTGLLGGPPIIGLLAGERGLPFALTSVSALAVVAAVLALVVDHRLDGAGSVASVLRAQARARLQPIAERVEVAAQNHSKSLYLLLDQS</sequence>
<dbReference type="EMBL" id="LLZH01000013">
    <property type="protein sequence ID" value="KUL41587.1"/>
    <property type="molecule type" value="Genomic_DNA"/>
</dbReference>
<dbReference type="OrthoDB" id="151222at2"/>
<dbReference type="SUPFAM" id="SSF103473">
    <property type="entry name" value="MFS general substrate transporter"/>
    <property type="match status" value="1"/>
</dbReference>
<feature type="transmembrane region" description="Helical" evidence="5">
    <location>
        <begin position="303"/>
        <end position="324"/>
    </location>
</feature>
<evidence type="ECO:0000256" key="2">
    <source>
        <dbReference type="ARBA" id="ARBA00022692"/>
    </source>
</evidence>
<dbReference type="PANTHER" id="PTHR23514">
    <property type="entry name" value="BYPASS OF STOP CODON PROTEIN 6"/>
    <property type="match status" value="1"/>
</dbReference>
<comment type="subcellular location">
    <subcellularLocation>
        <location evidence="1">Cell membrane</location>
        <topology evidence="1">Multi-pass membrane protein</topology>
    </subcellularLocation>
</comment>
<evidence type="ECO:0000256" key="5">
    <source>
        <dbReference type="SAM" id="Phobius"/>
    </source>
</evidence>
<feature type="transmembrane region" description="Helical" evidence="5">
    <location>
        <begin position="207"/>
        <end position="228"/>
    </location>
</feature>
<feature type="domain" description="Major facilitator superfamily (MFS) profile" evidence="6">
    <location>
        <begin position="16"/>
        <end position="389"/>
    </location>
</feature>
<accession>A0A0X3VAZ1</accession>
<feature type="transmembrane region" description="Helical" evidence="5">
    <location>
        <begin position="248"/>
        <end position="267"/>
    </location>
</feature>
<dbReference type="GO" id="GO:0022857">
    <property type="term" value="F:transmembrane transporter activity"/>
    <property type="evidence" value="ECO:0007669"/>
    <property type="project" value="InterPro"/>
</dbReference>
<dbReference type="InterPro" id="IPR051788">
    <property type="entry name" value="MFS_Transporter"/>
</dbReference>
<keyword evidence="8" id="KW-1185">Reference proteome</keyword>
<evidence type="ECO:0000256" key="4">
    <source>
        <dbReference type="ARBA" id="ARBA00023136"/>
    </source>
</evidence>
<feature type="transmembrane region" description="Helical" evidence="5">
    <location>
        <begin position="78"/>
        <end position="97"/>
    </location>
</feature>
<proteinExistence type="predicted"/>
<dbReference type="PROSITE" id="PS50850">
    <property type="entry name" value="MFS"/>
    <property type="match status" value="1"/>
</dbReference>
<evidence type="ECO:0000313" key="8">
    <source>
        <dbReference type="Proteomes" id="UP000053244"/>
    </source>
</evidence>
<dbReference type="Proteomes" id="UP000053244">
    <property type="component" value="Unassembled WGS sequence"/>
</dbReference>
<evidence type="ECO:0000313" key="7">
    <source>
        <dbReference type="EMBL" id="KUL41587.1"/>
    </source>
</evidence>
<keyword evidence="3 5" id="KW-1133">Transmembrane helix</keyword>
<dbReference type="InterPro" id="IPR020846">
    <property type="entry name" value="MFS_dom"/>
</dbReference>
<feature type="transmembrane region" description="Helical" evidence="5">
    <location>
        <begin position="103"/>
        <end position="124"/>
    </location>
</feature>
<dbReference type="PANTHER" id="PTHR23514:SF13">
    <property type="entry name" value="INNER MEMBRANE PROTEIN YBJJ"/>
    <property type="match status" value="1"/>
</dbReference>
<comment type="caution">
    <text evidence="7">The sequence shown here is derived from an EMBL/GenBank/DDBJ whole genome shotgun (WGS) entry which is preliminary data.</text>
</comment>
<protein>
    <recommendedName>
        <fullName evidence="6">Major facilitator superfamily (MFS) profile domain-containing protein</fullName>
    </recommendedName>
</protein>
<dbReference type="InterPro" id="IPR036259">
    <property type="entry name" value="MFS_trans_sf"/>
</dbReference>
<dbReference type="InterPro" id="IPR011701">
    <property type="entry name" value="MFS"/>
</dbReference>
<feature type="transmembrane region" description="Helical" evidence="5">
    <location>
        <begin position="45"/>
        <end position="66"/>
    </location>
</feature>
<reference evidence="7 8" key="1">
    <citation type="submission" date="2015-10" db="EMBL/GenBank/DDBJ databases">
        <authorList>
            <person name="Gilbert D.G."/>
        </authorList>
    </citation>
    <scope>NUCLEOTIDE SEQUENCE [LARGE SCALE GENOMIC DNA]</scope>
    <source>
        <strain evidence="7 8">NRRL B-16712</strain>
    </source>
</reference>
<dbReference type="Gene3D" id="1.20.1250.20">
    <property type="entry name" value="MFS general substrate transporter like domains"/>
    <property type="match status" value="2"/>
</dbReference>
<keyword evidence="4 5" id="KW-0472">Membrane</keyword>
<dbReference type="GO" id="GO:0005886">
    <property type="term" value="C:plasma membrane"/>
    <property type="evidence" value="ECO:0007669"/>
    <property type="project" value="UniProtKB-SubCell"/>
</dbReference>